<accession>A0A068NVC7</accession>
<protein>
    <submittedName>
        <fullName evidence="1">Uncharacterized protein</fullName>
    </submittedName>
</protein>
<evidence type="ECO:0000313" key="1">
    <source>
        <dbReference type="EMBL" id="AIE87327.1"/>
    </source>
</evidence>
<organism evidence="1 2">
    <name type="scientific">Fimbriimonas ginsengisoli Gsoil 348</name>
    <dbReference type="NCBI Taxonomy" id="661478"/>
    <lineage>
        <taxon>Bacteria</taxon>
        <taxon>Bacillati</taxon>
        <taxon>Armatimonadota</taxon>
        <taxon>Fimbriimonadia</taxon>
        <taxon>Fimbriimonadales</taxon>
        <taxon>Fimbriimonadaceae</taxon>
        <taxon>Fimbriimonas</taxon>
    </lineage>
</organism>
<dbReference type="AlphaFoldDB" id="A0A068NVC7"/>
<dbReference type="HOGENOM" id="CLU_1218308_0_0_0"/>
<dbReference type="KEGG" id="fgi:OP10G_3959"/>
<dbReference type="Proteomes" id="UP000027982">
    <property type="component" value="Chromosome"/>
</dbReference>
<proteinExistence type="predicted"/>
<reference evidence="1 2" key="1">
    <citation type="journal article" date="2014" name="PLoS ONE">
        <title>The first complete genome sequence of the class fimbriimonadia in the phylum armatimonadetes.</title>
        <authorList>
            <person name="Hu Z.Y."/>
            <person name="Wang Y.Z."/>
            <person name="Im W.T."/>
            <person name="Wang S.Y."/>
            <person name="Zhao G.P."/>
            <person name="Zheng H.J."/>
            <person name="Quan Z.X."/>
        </authorList>
    </citation>
    <scope>NUCLEOTIDE SEQUENCE [LARGE SCALE GENOMIC DNA]</scope>
    <source>
        <strain evidence="1">Gsoil 348</strain>
    </source>
</reference>
<dbReference type="EMBL" id="CP007139">
    <property type="protein sequence ID" value="AIE87327.1"/>
    <property type="molecule type" value="Genomic_DNA"/>
</dbReference>
<name>A0A068NVC7_FIMGI</name>
<evidence type="ECO:0000313" key="2">
    <source>
        <dbReference type="Proteomes" id="UP000027982"/>
    </source>
</evidence>
<sequence>MAAQLAQDFSYLGWSFGTGPATSGTITLDRRQAATLPGNYDWAGEYIVSRYTYAYPSPMVDPPNPRLQGIAGTHTVPVANLRWIVRLIPGPLYVGDNFKPIWEKNAAWLGVPPDGLPFYWTESEDQSLYTSKWDTRGGPSNPNFPVWFDKYLGLISKSPIELPQNKTLTPNPTTYLQVFLAEIHYSGTTASVQVLDGFQTRYYAKWNQSNPGPYVNPTFTPTSLTGG</sequence>
<keyword evidence="2" id="KW-1185">Reference proteome</keyword>
<gene>
    <name evidence="1" type="ORF">OP10G_3959</name>
</gene>